<evidence type="ECO:0000313" key="2">
    <source>
        <dbReference type="EMBL" id="GGA45944.1"/>
    </source>
</evidence>
<organism evidence="2 3">
    <name type="scientific">Dyella nitratireducens</name>
    <dbReference type="NCBI Taxonomy" id="1849580"/>
    <lineage>
        <taxon>Bacteria</taxon>
        <taxon>Pseudomonadati</taxon>
        <taxon>Pseudomonadota</taxon>
        <taxon>Gammaproteobacteria</taxon>
        <taxon>Lysobacterales</taxon>
        <taxon>Rhodanobacteraceae</taxon>
        <taxon>Dyella</taxon>
    </lineage>
</organism>
<feature type="compositionally biased region" description="Basic and acidic residues" evidence="1">
    <location>
        <begin position="54"/>
        <end position="67"/>
    </location>
</feature>
<feature type="compositionally biased region" description="Basic and acidic residues" evidence="1">
    <location>
        <begin position="76"/>
        <end position="93"/>
    </location>
</feature>
<name>A0ABQ1GLG2_9GAMM</name>
<evidence type="ECO:0000313" key="3">
    <source>
        <dbReference type="Proteomes" id="UP000620046"/>
    </source>
</evidence>
<protein>
    <submittedName>
        <fullName evidence="2">Uncharacterized protein</fullName>
    </submittedName>
</protein>
<dbReference type="EMBL" id="BMJA01000004">
    <property type="protein sequence ID" value="GGA45944.1"/>
    <property type="molecule type" value="Genomic_DNA"/>
</dbReference>
<proteinExistence type="predicted"/>
<evidence type="ECO:0000256" key="1">
    <source>
        <dbReference type="SAM" id="MobiDB-lite"/>
    </source>
</evidence>
<gene>
    <name evidence="2" type="ORF">GCM10010981_38840</name>
</gene>
<dbReference type="Proteomes" id="UP000620046">
    <property type="component" value="Unassembled WGS sequence"/>
</dbReference>
<feature type="region of interest" description="Disordered" evidence="1">
    <location>
        <begin position="53"/>
        <end position="102"/>
    </location>
</feature>
<sequence>MADTIEWLEIIGKNAKLRHAMAEELAHTLEQADASDALKAAVIHGDGALLSAELGHKDMRGENDSHTHPRPPHHPFRPDEPEKEKEPGHHEDEPGQGEPKSP</sequence>
<reference evidence="3" key="1">
    <citation type="journal article" date="2019" name="Int. J. Syst. Evol. Microbiol.">
        <title>The Global Catalogue of Microorganisms (GCM) 10K type strain sequencing project: providing services to taxonomists for standard genome sequencing and annotation.</title>
        <authorList>
            <consortium name="The Broad Institute Genomics Platform"/>
            <consortium name="The Broad Institute Genome Sequencing Center for Infectious Disease"/>
            <person name="Wu L."/>
            <person name="Ma J."/>
        </authorList>
    </citation>
    <scope>NUCLEOTIDE SEQUENCE [LARGE SCALE GENOMIC DNA]</scope>
    <source>
        <strain evidence="3">CGMCC 1.15439</strain>
    </source>
</reference>
<accession>A0ABQ1GLG2</accession>
<keyword evidence="3" id="KW-1185">Reference proteome</keyword>
<dbReference type="RefSeq" id="WP_188796901.1">
    <property type="nucleotide sequence ID" value="NZ_BMJA01000004.1"/>
</dbReference>
<comment type="caution">
    <text evidence="2">The sequence shown here is derived from an EMBL/GenBank/DDBJ whole genome shotgun (WGS) entry which is preliminary data.</text>
</comment>